<dbReference type="OrthoDB" id="288590at2759"/>
<organism evidence="10">
    <name type="scientific">Salvia splendens</name>
    <name type="common">Scarlet sage</name>
    <dbReference type="NCBI Taxonomy" id="180675"/>
    <lineage>
        <taxon>Eukaryota</taxon>
        <taxon>Viridiplantae</taxon>
        <taxon>Streptophyta</taxon>
        <taxon>Embryophyta</taxon>
        <taxon>Tracheophyta</taxon>
        <taxon>Spermatophyta</taxon>
        <taxon>Magnoliopsida</taxon>
        <taxon>eudicotyledons</taxon>
        <taxon>Gunneridae</taxon>
        <taxon>Pentapetalae</taxon>
        <taxon>asterids</taxon>
        <taxon>lamiids</taxon>
        <taxon>Lamiales</taxon>
        <taxon>Lamiaceae</taxon>
        <taxon>Nepetoideae</taxon>
        <taxon>Mentheae</taxon>
        <taxon>Salviinae</taxon>
        <taxon>Salvia</taxon>
        <taxon>Salvia subgen. Calosphace</taxon>
        <taxon>core Calosphace</taxon>
    </lineage>
</organism>
<dbReference type="InterPro" id="IPR044861">
    <property type="entry name" value="IPNS-like_FE2OG_OXY"/>
</dbReference>
<dbReference type="EC" id="1.14.11.13" evidence="7"/>
<dbReference type="EMBL" id="PNBA02000001">
    <property type="protein sequence ID" value="KAG6435139.1"/>
    <property type="molecule type" value="Genomic_DNA"/>
</dbReference>
<keyword evidence="11" id="KW-1185">Reference proteome</keyword>
<comment type="similarity">
    <text evidence="6">Belongs to the iron/ascorbate-dependent oxidoreductase family. GA2OX subfamily.</text>
</comment>
<reference evidence="10" key="1">
    <citation type="submission" date="2018-01" db="EMBL/GenBank/DDBJ databases">
        <authorList>
            <person name="Mao J.F."/>
        </authorList>
    </citation>
    <scope>NUCLEOTIDE SEQUENCE</scope>
    <source>
        <strain evidence="10">Huo1</strain>
        <tissue evidence="10">Leaf</tissue>
    </source>
</reference>
<keyword evidence="1 8" id="KW-0479">Metal-binding</keyword>
<evidence type="ECO:0000256" key="5">
    <source>
        <dbReference type="ARBA" id="ARBA00052204"/>
    </source>
</evidence>
<dbReference type="InterPro" id="IPR026992">
    <property type="entry name" value="DIOX_N"/>
</dbReference>
<evidence type="ECO:0000256" key="2">
    <source>
        <dbReference type="ARBA" id="ARBA00022964"/>
    </source>
</evidence>
<evidence type="ECO:0000256" key="8">
    <source>
        <dbReference type="RuleBase" id="RU003682"/>
    </source>
</evidence>
<gene>
    <name evidence="10" type="ORF">SASPL_100007</name>
</gene>
<dbReference type="PANTHER" id="PTHR47990">
    <property type="entry name" value="2-OXOGLUTARATE (2OG) AND FE(II)-DEPENDENT OXYGENASE SUPERFAMILY PROTEIN-RELATED"/>
    <property type="match status" value="1"/>
</dbReference>
<protein>
    <recommendedName>
        <fullName evidence="7">gibberellin 2beta-dioxygenase</fullName>
        <ecNumber evidence="7">1.14.11.13</ecNumber>
    </recommendedName>
</protein>
<dbReference type="GO" id="GO:0009805">
    <property type="term" value="P:coumarin biosynthetic process"/>
    <property type="evidence" value="ECO:0007669"/>
    <property type="project" value="UniProtKB-ARBA"/>
</dbReference>
<dbReference type="GO" id="GO:0046872">
    <property type="term" value="F:metal ion binding"/>
    <property type="evidence" value="ECO:0007669"/>
    <property type="project" value="UniProtKB-KW"/>
</dbReference>
<dbReference type="InterPro" id="IPR027443">
    <property type="entry name" value="IPNS-like_sf"/>
</dbReference>
<evidence type="ECO:0000313" key="11">
    <source>
        <dbReference type="Proteomes" id="UP000298416"/>
    </source>
</evidence>
<feature type="domain" description="Fe2OG dioxygenase" evidence="9">
    <location>
        <begin position="167"/>
        <end position="272"/>
    </location>
</feature>
<keyword evidence="3 8" id="KW-0560">Oxidoreductase</keyword>
<evidence type="ECO:0000256" key="1">
    <source>
        <dbReference type="ARBA" id="ARBA00022723"/>
    </source>
</evidence>
<accession>A0A8X8YNE7</accession>
<dbReference type="SUPFAM" id="SSF51197">
    <property type="entry name" value="Clavaminate synthase-like"/>
    <property type="match status" value="1"/>
</dbReference>
<dbReference type="PRINTS" id="PR00682">
    <property type="entry name" value="IPNSYNTHASE"/>
</dbReference>
<dbReference type="Proteomes" id="UP000298416">
    <property type="component" value="Unassembled WGS sequence"/>
</dbReference>
<comment type="caution">
    <text evidence="10">The sequence shown here is derived from an EMBL/GenBank/DDBJ whole genome shotgun (WGS) entry which is preliminary data.</text>
</comment>
<dbReference type="AlphaFoldDB" id="A0A8X8YNE7"/>
<dbReference type="Pfam" id="PF03171">
    <property type="entry name" value="2OG-FeII_Oxy"/>
    <property type="match status" value="1"/>
</dbReference>
<evidence type="ECO:0000313" key="10">
    <source>
        <dbReference type="EMBL" id="KAG6435139.1"/>
    </source>
</evidence>
<dbReference type="GO" id="GO:0002238">
    <property type="term" value="P:response to molecule of fungal origin"/>
    <property type="evidence" value="ECO:0007669"/>
    <property type="project" value="UniProtKB-ARBA"/>
</dbReference>
<dbReference type="InterPro" id="IPR005123">
    <property type="entry name" value="Oxoglu/Fe-dep_dioxygenase_dom"/>
</dbReference>
<evidence type="ECO:0000256" key="7">
    <source>
        <dbReference type="ARBA" id="ARBA00066708"/>
    </source>
</evidence>
<evidence type="ECO:0000256" key="4">
    <source>
        <dbReference type="ARBA" id="ARBA00023004"/>
    </source>
</evidence>
<dbReference type="FunFam" id="2.60.120.330:FF:000025">
    <property type="entry name" value="Gibberellin 2-beta-dioxygenase 2"/>
    <property type="match status" value="1"/>
</dbReference>
<keyword evidence="2" id="KW-0223">Dioxygenase</keyword>
<dbReference type="GO" id="GO:0009685">
    <property type="term" value="P:gibberellin metabolic process"/>
    <property type="evidence" value="ECO:0007669"/>
    <property type="project" value="UniProtKB-ARBA"/>
</dbReference>
<keyword evidence="4 8" id="KW-0408">Iron</keyword>
<proteinExistence type="inferred from homology"/>
<dbReference type="GO" id="GO:0045543">
    <property type="term" value="F:gibberellin 2-beta-dioxygenase activity"/>
    <property type="evidence" value="ECO:0007669"/>
    <property type="project" value="UniProtKB-EC"/>
</dbReference>
<dbReference type="InterPro" id="IPR050231">
    <property type="entry name" value="Iron_ascorbate_oxido_reductase"/>
</dbReference>
<dbReference type="Gene3D" id="2.60.120.330">
    <property type="entry name" value="B-lactam Antibiotic, Isopenicillin N Synthase, Chain"/>
    <property type="match status" value="1"/>
</dbReference>
<evidence type="ECO:0000256" key="3">
    <source>
        <dbReference type="ARBA" id="ARBA00023002"/>
    </source>
</evidence>
<evidence type="ECO:0000259" key="9">
    <source>
        <dbReference type="PROSITE" id="PS51471"/>
    </source>
</evidence>
<reference evidence="10" key="2">
    <citation type="submission" date="2020-08" db="EMBL/GenBank/DDBJ databases">
        <title>Plant Genome Project.</title>
        <authorList>
            <person name="Zhang R.-G."/>
        </authorList>
    </citation>
    <scope>NUCLEOTIDE SEQUENCE</scope>
    <source>
        <strain evidence="10">Huo1</strain>
        <tissue evidence="10">Leaf</tissue>
    </source>
</reference>
<name>A0A8X8YNE7_SALSN</name>
<sequence>MVPSPAPLRTKKTMAVGVPVIDFSQERSKLTELILRACQDLGFFQVKNHGISEEIISRVDSEVRDFFAKTACEKQRAGPPSPFGYGCKNIGFNGDKGELEYLLLEANPLSISRRSNTISSRPNAFSGAVNDYIEAVKKMSSEILEMVAEGLWAQDKSIFSKLIEDGSSDSCFRINHYPSVDPFDDPSKIRIGFGEHSDPQILTVLRSNNVAGLQILSGDGLWIPVPPDSDKLCVFVGDAFQALTNGRFTSVRHRAVANSTKPRMSMMYFAAPPLSASISPIPELVSIQNPTLYRAFTWGEFKSTAYSLRLADNRLHLFTK</sequence>
<dbReference type="PROSITE" id="PS51471">
    <property type="entry name" value="FE2OG_OXY"/>
    <property type="match status" value="1"/>
</dbReference>
<evidence type="ECO:0000256" key="6">
    <source>
        <dbReference type="ARBA" id="ARBA00061282"/>
    </source>
</evidence>
<comment type="catalytic activity">
    <reaction evidence="5">
        <text>gibberellin A1 + 2-oxoglutarate + O2 = gibberellin A8 + succinate + CO2</text>
        <dbReference type="Rhea" id="RHEA:15005"/>
        <dbReference type="ChEBI" id="CHEBI:15379"/>
        <dbReference type="ChEBI" id="CHEBI:16526"/>
        <dbReference type="ChEBI" id="CHEBI:16810"/>
        <dbReference type="ChEBI" id="CHEBI:30031"/>
        <dbReference type="ChEBI" id="CHEBI:58524"/>
        <dbReference type="ChEBI" id="CHEBI:58594"/>
        <dbReference type="EC" id="1.14.11.13"/>
    </reaction>
</comment>
<dbReference type="Pfam" id="PF14226">
    <property type="entry name" value="DIOX_N"/>
    <property type="match status" value="1"/>
</dbReference>